<dbReference type="AlphaFoldDB" id="A0A392QKW6"/>
<comment type="caution">
    <text evidence="1">The sequence shown here is derived from an EMBL/GenBank/DDBJ whole genome shotgun (WGS) entry which is preliminary data.</text>
</comment>
<evidence type="ECO:0000313" key="2">
    <source>
        <dbReference type="Proteomes" id="UP000265520"/>
    </source>
</evidence>
<dbReference type="Proteomes" id="UP000265520">
    <property type="component" value="Unassembled WGS sequence"/>
</dbReference>
<proteinExistence type="predicted"/>
<evidence type="ECO:0000313" key="1">
    <source>
        <dbReference type="EMBL" id="MCI24848.1"/>
    </source>
</evidence>
<sequence>MSSHLSGLVFRHDSSGVFSVKSAYSLVEESDRFDRNISNGGFNSLDRIWESWVTSKVIVVGRFYISASLQDL</sequence>
<name>A0A392QKW6_9FABA</name>
<protein>
    <submittedName>
        <fullName evidence="1">Uncharacterized protein</fullName>
    </submittedName>
</protein>
<accession>A0A392QKW6</accession>
<keyword evidence="2" id="KW-1185">Reference proteome</keyword>
<dbReference type="EMBL" id="LXQA010143904">
    <property type="protein sequence ID" value="MCI24848.1"/>
    <property type="molecule type" value="Genomic_DNA"/>
</dbReference>
<organism evidence="1 2">
    <name type="scientific">Trifolium medium</name>
    <dbReference type="NCBI Taxonomy" id="97028"/>
    <lineage>
        <taxon>Eukaryota</taxon>
        <taxon>Viridiplantae</taxon>
        <taxon>Streptophyta</taxon>
        <taxon>Embryophyta</taxon>
        <taxon>Tracheophyta</taxon>
        <taxon>Spermatophyta</taxon>
        <taxon>Magnoliopsida</taxon>
        <taxon>eudicotyledons</taxon>
        <taxon>Gunneridae</taxon>
        <taxon>Pentapetalae</taxon>
        <taxon>rosids</taxon>
        <taxon>fabids</taxon>
        <taxon>Fabales</taxon>
        <taxon>Fabaceae</taxon>
        <taxon>Papilionoideae</taxon>
        <taxon>50 kb inversion clade</taxon>
        <taxon>NPAAA clade</taxon>
        <taxon>Hologalegina</taxon>
        <taxon>IRL clade</taxon>
        <taxon>Trifolieae</taxon>
        <taxon>Trifolium</taxon>
    </lineage>
</organism>
<reference evidence="1 2" key="1">
    <citation type="journal article" date="2018" name="Front. Plant Sci.">
        <title>Red Clover (Trifolium pratense) and Zigzag Clover (T. medium) - A Picture of Genomic Similarities and Differences.</title>
        <authorList>
            <person name="Dluhosova J."/>
            <person name="Istvanek J."/>
            <person name="Nedelnik J."/>
            <person name="Repkova J."/>
        </authorList>
    </citation>
    <scope>NUCLEOTIDE SEQUENCE [LARGE SCALE GENOMIC DNA]</scope>
    <source>
        <strain evidence="2">cv. 10/8</strain>
        <tissue evidence="1">Leaf</tissue>
    </source>
</reference>